<feature type="chain" id="PRO_5040214968" description="Glycoside hydrolase 131 catalytic N-terminal domain-containing protein" evidence="2">
    <location>
        <begin position="21"/>
        <end position="308"/>
    </location>
</feature>
<sequence>MHGIALLLVCLGLTWSWTSAGKVVGDMRWKPKENLTILQDKRRVKFLIFGDGFGNTLDKAFRFLDLKGKKSQFKSWEIMINNKSKFKAGEKVQTLLRTDALMAYDPTLQKGIQIYHHSVKLGVNLDPKHEYKLGSLENPATGDSVYWISYGAPFDSKRNPKYQPTGDDLIFTVRGIDREIKARVDATGVANFAMEVDWDLGTLQVHSSQGDDDLKPSGPKSTIDLSKFKGKVELHAQLIKHPLPSKNATEAERGDPVFHGEQSSIKGHESIIYSRHFVEEGPLTTNPEGLEGTDKPKGSKNNTIKRIR</sequence>
<comment type="caution">
    <text evidence="4">The sequence shown here is derived from an EMBL/GenBank/DDBJ whole genome shotgun (WGS) entry which is preliminary data.</text>
</comment>
<keyword evidence="2" id="KW-0732">Signal</keyword>
<dbReference type="Gene3D" id="2.60.120.1160">
    <property type="match status" value="1"/>
</dbReference>
<dbReference type="Proteomes" id="UP000886653">
    <property type="component" value="Unassembled WGS sequence"/>
</dbReference>
<protein>
    <recommendedName>
        <fullName evidence="3">Glycoside hydrolase 131 catalytic N-terminal domain-containing protein</fullName>
    </recommendedName>
</protein>
<evidence type="ECO:0000256" key="1">
    <source>
        <dbReference type="SAM" id="MobiDB-lite"/>
    </source>
</evidence>
<accession>A0A9P6T874</accession>
<gene>
    <name evidence="4" type="ORF">CROQUDRAFT_109685</name>
</gene>
<evidence type="ECO:0000259" key="3">
    <source>
        <dbReference type="Pfam" id="PF18271"/>
    </source>
</evidence>
<feature type="region of interest" description="Disordered" evidence="1">
    <location>
        <begin position="278"/>
        <end position="308"/>
    </location>
</feature>
<dbReference type="Pfam" id="PF18271">
    <property type="entry name" value="GH131_N"/>
    <property type="match status" value="1"/>
</dbReference>
<dbReference type="AlphaFoldDB" id="A0A9P6T874"/>
<reference evidence="4" key="1">
    <citation type="submission" date="2013-11" db="EMBL/GenBank/DDBJ databases">
        <title>Genome sequence of the fusiform rust pathogen reveals effectors for host alternation and coevolution with pine.</title>
        <authorList>
            <consortium name="DOE Joint Genome Institute"/>
            <person name="Smith K."/>
            <person name="Pendleton A."/>
            <person name="Kubisiak T."/>
            <person name="Anderson C."/>
            <person name="Salamov A."/>
            <person name="Aerts A."/>
            <person name="Riley R."/>
            <person name="Clum A."/>
            <person name="Lindquist E."/>
            <person name="Ence D."/>
            <person name="Campbell M."/>
            <person name="Kronenberg Z."/>
            <person name="Feau N."/>
            <person name="Dhillon B."/>
            <person name="Hamelin R."/>
            <person name="Burleigh J."/>
            <person name="Smith J."/>
            <person name="Yandell M."/>
            <person name="Nelson C."/>
            <person name="Grigoriev I."/>
            <person name="Davis J."/>
        </authorList>
    </citation>
    <scope>NUCLEOTIDE SEQUENCE</scope>
    <source>
        <strain evidence="4">G11</strain>
    </source>
</reference>
<name>A0A9P6T874_9BASI</name>
<evidence type="ECO:0000313" key="4">
    <source>
        <dbReference type="EMBL" id="KAG0142716.1"/>
    </source>
</evidence>
<dbReference type="PANTHER" id="PTHR34612">
    <property type="entry name" value="GH131_N DOMAIN-CONTAINING PROTEIN"/>
    <property type="match status" value="1"/>
</dbReference>
<evidence type="ECO:0000313" key="5">
    <source>
        <dbReference type="Proteomes" id="UP000886653"/>
    </source>
</evidence>
<dbReference type="EMBL" id="MU167340">
    <property type="protein sequence ID" value="KAG0142716.1"/>
    <property type="molecule type" value="Genomic_DNA"/>
</dbReference>
<organism evidence="4 5">
    <name type="scientific">Cronartium quercuum f. sp. fusiforme G11</name>
    <dbReference type="NCBI Taxonomy" id="708437"/>
    <lineage>
        <taxon>Eukaryota</taxon>
        <taxon>Fungi</taxon>
        <taxon>Dikarya</taxon>
        <taxon>Basidiomycota</taxon>
        <taxon>Pucciniomycotina</taxon>
        <taxon>Pucciniomycetes</taxon>
        <taxon>Pucciniales</taxon>
        <taxon>Coleosporiaceae</taxon>
        <taxon>Cronartium</taxon>
    </lineage>
</organism>
<proteinExistence type="predicted"/>
<dbReference type="PANTHER" id="PTHR34612:SF2">
    <property type="entry name" value="GLYCOSIDE HYDROLASE 131 CATALYTIC N-TERMINAL DOMAIN-CONTAINING PROTEIN"/>
    <property type="match status" value="1"/>
</dbReference>
<feature type="signal peptide" evidence="2">
    <location>
        <begin position="1"/>
        <end position="20"/>
    </location>
</feature>
<dbReference type="InterPro" id="IPR041524">
    <property type="entry name" value="GH131_N"/>
</dbReference>
<feature type="domain" description="Glycoside hydrolase 131 catalytic N-terminal" evidence="3">
    <location>
        <begin position="69"/>
        <end position="280"/>
    </location>
</feature>
<keyword evidence="5" id="KW-1185">Reference proteome</keyword>
<evidence type="ECO:0000256" key="2">
    <source>
        <dbReference type="SAM" id="SignalP"/>
    </source>
</evidence>
<dbReference type="OrthoDB" id="5283326at2759"/>